<evidence type="ECO:0000313" key="7">
    <source>
        <dbReference type="Proteomes" id="UP000275348"/>
    </source>
</evidence>
<dbReference type="Pfam" id="PF01209">
    <property type="entry name" value="Ubie_methyltran"/>
    <property type="match status" value="1"/>
</dbReference>
<dbReference type="UniPathway" id="UPA00079">
    <property type="reaction ID" value="UER00169"/>
</dbReference>
<comment type="caution">
    <text evidence="6">The sequence shown here is derived from an EMBL/GenBank/DDBJ whole genome shotgun (WGS) entry which is preliminary data.</text>
</comment>
<feature type="binding site" evidence="5">
    <location>
        <begin position="117"/>
        <end position="118"/>
    </location>
    <ligand>
        <name>S-adenosyl-L-methionine</name>
        <dbReference type="ChEBI" id="CHEBI:59789"/>
    </ligand>
</feature>
<dbReference type="PANTHER" id="PTHR43591">
    <property type="entry name" value="METHYLTRANSFERASE"/>
    <property type="match status" value="1"/>
</dbReference>
<evidence type="ECO:0000256" key="3">
    <source>
        <dbReference type="ARBA" id="ARBA00022679"/>
    </source>
</evidence>
<dbReference type="HAMAP" id="MF_01813">
    <property type="entry name" value="MenG_UbiE_methyltr"/>
    <property type="match status" value="1"/>
</dbReference>
<dbReference type="PROSITE" id="PS01183">
    <property type="entry name" value="UBIE_1"/>
    <property type="match status" value="1"/>
</dbReference>
<dbReference type="NCBIfam" id="NF001244">
    <property type="entry name" value="PRK00216.1-5"/>
    <property type="match status" value="1"/>
</dbReference>
<dbReference type="PROSITE" id="PS51608">
    <property type="entry name" value="SAM_MT_UBIE"/>
    <property type="match status" value="1"/>
</dbReference>
<accession>A0A3L9MGW2</accession>
<proteinExistence type="inferred from homology"/>
<dbReference type="OrthoDB" id="9808140at2"/>
<dbReference type="SUPFAM" id="SSF53335">
    <property type="entry name" value="S-adenosyl-L-methionine-dependent methyltransferases"/>
    <property type="match status" value="1"/>
</dbReference>
<dbReference type="AlphaFoldDB" id="A0A3L9MGW2"/>
<dbReference type="EMBL" id="RDOJ01000002">
    <property type="protein sequence ID" value="RLZ12310.1"/>
    <property type="molecule type" value="Genomic_DNA"/>
</dbReference>
<dbReference type="InterPro" id="IPR023576">
    <property type="entry name" value="UbiE/COQ5_MeTrFase_CS"/>
</dbReference>
<sequence>MAKHDNVTPYEASDLTKKKQVEQMFDNISPKYDLLNRILSGGIDIQWRKDVIKMVQSAKPATILDIATGTGDLAIMMAKNTNAQITGLDLSAGMLEVGRKKVEAEGLNNRVTMIQGDSENLPFEDNSFDCITVSFGVRNFENLEKGLSEIRRILKPGGTFIILEFSYPTSFPMKQLYTFYSKNILPAIGKLISKDQSAYTYLPDSVAAFPHGEEMKNILKNVNFTQPIDKKLTFGIASIYKSVK</sequence>
<dbReference type="GO" id="GO:0009234">
    <property type="term" value="P:menaquinone biosynthetic process"/>
    <property type="evidence" value="ECO:0007669"/>
    <property type="project" value="UniProtKB-UniRule"/>
</dbReference>
<organism evidence="6 7">
    <name type="scientific">Faecalibacter macacae</name>
    <dbReference type="NCBI Taxonomy" id="1859289"/>
    <lineage>
        <taxon>Bacteria</taxon>
        <taxon>Pseudomonadati</taxon>
        <taxon>Bacteroidota</taxon>
        <taxon>Flavobacteriia</taxon>
        <taxon>Flavobacteriales</taxon>
        <taxon>Weeksellaceae</taxon>
        <taxon>Faecalibacter</taxon>
    </lineage>
</organism>
<dbReference type="CDD" id="cd02440">
    <property type="entry name" value="AdoMet_MTases"/>
    <property type="match status" value="1"/>
</dbReference>
<dbReference type="GO" id="GO:0043770">
    <property type="term" value="F:demethylmenaquinone methyltransferase activity"/>
    <property type="evidence" value="ECO:0007669"/>
    <property type="project" value="UniProtKB-UniRule"/>
</dbReference>
<dbReference type="InterPro" id="IPR004033">
    <property type="entry name" value="UbiE/COQ5_MeTrFase"/>
</dbReference>
<dbReference type="InterPro" id="IPR029063">
    <property type="entry name" value="SAM-dependent_MTases_sf"/>
</dbReference>
<comment type="similarity">
    <text evidence="5">Belongs to the class I-like SAM-binding methyltransferase superfamily. MenG/UbiE family.</text>
</comment>
<dbReference type="PANTHER" id="PTHR43591:SF24">
    <property type="entry name" value="2-METHOXY-6-POLYPRENYL-1,4-BENZOQUINOL METHYLASE, MITOCHONDRIAL"/>
    <property type="match status" value="1"/>
</dbReference>
<dbReference type="Proteomes" id="UP000275348">
    <property type="component" value="Unassembled WGS sequence"/>
</dbReference>
<dbReference type="Gene3D" id="3.40.50.150">
    <property type="entry name" value="Vaccinia Virus protein VP39"/>
    <property type="match status" value="1"/>
</dbReference>
<evidence type="ECO:0000256" key="4">
    <source>
        <dbReference type="ARBA" id="ARBA00022691"/>
    </source>
</evidence>
<evidence type="ECO:0000256" key="5">
    <source>
        <dbReference type="HAMAP-Rule" id="MF_01813"/>
    </source>
</evidence>
<comment type="pathway">
    <text evidence="5">Quinol/quinone metabolism; menaquinone biosynthesis; menaquinol from 1,4-dihydroxy-2-naphthoate: step 2/2.</text>
</comment>
<feature type="binding site" evidence="5">
    <location>
        <position position="89"/>
    </location>
    <ligand>
        <name>S-adenosyl-L-methionine</name>
        <dbReference type="ChEBI" id="CHEBI:59789"/>
    </ligand>
</feature>
<evidence type="ECO:0000256" key="2">
    <source>
        <dbReference type="ARBA" id="ARBA00022603"/>
    </source>
</evidence>
<feature type="binding site" evidence="5">
    <location>
        <position position="134"/>
    </location>
    <ligand>
        <name>S-adenosyl-L-methionine</name>
        <dbReference type="ChEBI" id="CHEBI:59789"/>
    </ligand>
</feature>
<keyword evidence="1 5" id="KW-0474">Menaquinone biosynthesis</keyword>
<keyword evidence="3 5" id="KW-0808">Transferase</keyword>
<name>A0A3L9MGW2_9FLAO</name>
<evidence type="ECO:0000313" key="6">
    <source>
        <dbReference type="EMBL" id="RLZ12310.1"/>
    </source>
</evidence>
<evidence type="ECO:0000256" key="1">
    <source>
        <dbReference type="ARBA" id="ARBA00022428"/>
    </source>
</evidence>
<keyword evidence="4 5" id="KW-0949">S-adenosyl-L-methionine</keyword>
<protein>
    <recommendedName>
        <fullName evidence="5">Demethylmenaquinone methyltransferase</fullName>
        <ecNumber evidence="5">2.1.1.163</ecNumber>
    </recommendedName>
</protein>
<keyword evidence="7" id="KW-1185">Reference proteome</keyword>
<dbReference type="GO" id="GO:0032259">
    <property type="term" value="P:methylation"/>
    <property type="evidence" value="ECO:0007669"/>
    <property type="project" value="UniProtKB-KW"/>
</dbReference>
<dbReference type="NCBIfam" id="TIGR01934">
    <property type="entry name" value="MenG_MenH_UbiE"/>
    <property type="match status" value="1"/>
</dbReference>
<comment type="catalytic activity">
    <reaction evidence="5">
        <text>a 2-demethylmenaquinol + S-adenosyl-L-methionine = a menaquinol + S-adenosyl-L-homocysteine + H(+)</text>
        <dbReference type="Rhea" id="RHEA:42640"/>
        <dbReference type="Rhea" id="RHEA-COMP:9539"/>
        <dbReference type="Rhea" id="RHEA-COMP:9563"/>
        <dbReference type="ChEBI" id="CHEBI:15378"/>
        <dbReference type="ChEBI" id="CHEBI:18151"/>
        <dbReference type="ChEBI" id="CHEBI:55437"/>
        <dbReference type="ChEBI" id="CHEBI:57856"/>
        <dbReference type="ChEBI" id="CHEBI:59789"/>
        <dbReference type="EC" id="2.1.1.163"/>
    </reaction>
</comment>
<gene>
    <name evidence="6" type="primary">ubiE</name>
    <name evidence="5" type="synonym">menG</name>
    <name evidence="6" type="ORF">EAH69_02000</name>
</gene>
<keyword evidence="2 5" id="KW-0489">Methyltransferase</keyword>
<dbReference type="RefSeq" id="WP_121933522.1">
    <property type="nucleotide sequence ID" value="NZ_RDOJ01000002.1"/>
</dbReference>
<dbReference type="EC" id="2.1.1.163" evidence="5"/>
<reference evidence="6 7" key="1">
    <citation type="submission" date="2018-10" db="EMBL/GenBank/DDBJ databases">
        <authorList>
            <person name="Chen X."/>
        </authorList>
    </citation>
    <scope>NUCLEOTIDE SEQUENCE [LARGE SCALE GENOMIC DNA]</scope>
    <source>
        <strain evidence="6 7">YIM 102668</strain>
    </source>
</reference>
<feature type="binding site" evidence="5">
    <location>
        <position position="70"/>
    </location>
    <ligand>
        <name>S-adenosyl-L-methionine</name>
        <dbReference type="ChEBI" id="CHEBI:59789"/>
    </ligand>
</feature>
<comment type="function">
    <text evidence="5">Methyltransferase required for the conversion of demethylmenaquinol (DMKH2) to menaquinol (MKH2).</text>
</comment>